<dbReference type="EMBL" id="UYRV01019191">
    <property type="protein sequence ID" value="VDK65707.1"/>
    <property type="molecule type" value="Genomic_DNA"/>
</dbReference>
<evidence type="ECO:0000313" key="4">
    <source>
        <dbReference type="Proteomes" id="UP000271889"/>
    </source>
</evidence>
<dbReference type="PANTHER" id="PTHR10264:SF66">
    <property type="entry name" value="BAND 7 DOMAIN-CONTAINING PROTEIN"/>
    <property type="match status" value="1"/>
</dbReference>
<evidence type="ECO:0000313" key="3">
    <source>
        <dbReference type="EMBL" id="VDK65707.1"/>
    </source>
</evidence>
<reference evidence="3 4" key="1">
    <citation type="submission" date="2018-11" db="EMBL/GenBank/DDBJ databases">
        <authorList>
            <consortium name="Pathogen Informatics"/>
        </authorList>
    </citation>
    <scope>NUCLEOTIDE SEQUENCE [LARGE SCALE GENOMIC DNA]</scope>
</reference>
<dbReference type="InterPro" id="IPR043202">
    <property type="entry name" value="Band-7_stomatin-like"/>
</dbReference>
<dbReference type="InterPro" id="IPR001972">
    <property type="entry name" value="Stomatin_HflK_fam"/>
</dbReference>
<dbReference type="AlphaFoldDB" id="A0A3P6S160"/>
<accession>A0A3P6S160</accession>
<protein>
    <recommendedName>
        <fullName evidence="2">Band 7 domain-containing protein</fullName>
    </recommendedName>
</protein>
<dbReference type="Proteomes" id="UP000271889">
    <property type="component" value="Unassembled WGS sequence"/>
</dbReference>
<organism evidence="3 4">
    <name type="scientific">Cylicostephanus goldi</name>
    <name type="common">Nematode worm</name>
    <dbReference type="NCBI Taxonomy" id="71465"/>
    <lineage>
        <taxon>Eukaryota</taxon>
        <taxon>Metazoa</taxon>
        <taxon>Ecdysozoa</taxon>
        <taxon>Nematoda</taxon>
        <taxon>Chromadorea</taxon>
        <taxon>Rhabditida</taxon>
        <taxon>Rhabditina</taxon>
        <taxon>Rhabditomorpha</taxon>
        <taxon>Strongyloidea</taxon>
        <taxon>Strongylidae</taxon>
        <taxon>Cylicostephanus</taxon>
    </lineage>
</organism>
<evidence type="ECO:0000256" key="1">
    <source>
        <dbReference type="ARBA" id="ARBA00008164"/>
    </source>
</evidence>
<dbReference type="Gene3D" id="3.30.479.30">
    <property type="entry name" value="Band 7 domain"/>
    <property type="match status" value="1"/>
</dbReference>
<dbReference type="PANTHER" id="PTHR10264">
    <property type="entry name" value="BAND 7 PROTEIN-RELATED"/>
    <property type="match status" value="1"/>
</dbReference>
<dbReference type="SUPFAM" id="SSF117892">
    <property type="entry name" value="Band 7/SPFH domain"/>
    <property type="match status" value="1"/>
</dbReference>
<dbReference type="Pfam" id="PF01145">
    <property type="entry name" value="Band_7"/>
    <property type="match status" value="1"/>
</dbReference>
<evidence type="ECO:0000259" key="2">
    <source>
        <dbReference type="Pfam" id="PF01145"/>
    </source>
</evidence>
<dbReference type="PRINTS" id="PR00721">
    <property type="entry name" value="STOMATIN"/>
</dbReference>
<name>A0A3P6S160_CYLGO</name>
<comment type="similarity">
    <text evidence="1">Belongs to the band 7/mec-2 family.</text>
</comment>
<dbReference type="GO" id="GO:0005886">
    <property type="term" value="C:plasma membrane"/>
    <property type="evidence" value="ECO:0007669"/>
    <property type="project" value="InterPro"/>
</dbReference>
<proteinExistence type="inferred from homology"/>
<dbReference type="InterPro" id="IPR036013">
    <property type="entry name" value="Band_7/SPFH_dom_sf"/>
</dbReference>
<gene>
    <name evidence="3" type="ORF">CGOC_LOCUS6066</name>
</gene>
<sequence>MPPEVLSTVLVISYSLQLVFNRRLQVVSVTMVNDAQFSTRLLAQTTLRNVLGTKTLSEILSERDAIATITEKVMDEGTLPWGVKVERVEIKDLRLPHQLTRSMAVEAEAVRRARAAVFHAEGEKNASK</sequence>
<keyword evidence="4" id="KW-1185">Reference proteome</keyword>
<feature type="domain" description="Band 7" evidence="2">
    <location>
        <begin position="34"/>
        <end position="124"/>
    </location>
</feature>
<dbReference type="Gene3D" id="6.10.250.2090">
    <property type="match status" value="1"/>
</dbReference>
<dbReference type="OrthoDB" id="2105077at2759"/>
<dbReference type="InterPro" id="IPR001107">
    <property type="entry name" value="Band_7"/>
</dbReference>